<feature type="domain" description="Transposase zinc-binding" evidence="2">
    <location>
        <begin position="38"/>
        <end position="129"/>
    </location>
</feature>
<evidence type="ECO:0000313" key="3">
    <source>
        <dbReference type="EMBL" id="SMC89462.1"/>
    </source>
</evidence>
<dbReference type="InterPro" id="IPR026889">
    <property type="entry name" value="Zn_Tnp"/>
</dbReference>
<sequence length="449" mass="52646">MGYSMAQSSPYDFDIYQPRNPKASAYYKCVENHFEELEQAWDDMYKSRYGYWRTYVMTVIFKYLDCGDLHFGFARVRCEECGHEYLLAFSCKRRQFCPSCHQKRVVEYSEWLLTNVLKDVPHRQWVFSIPKRLRIYFLYDRKLLAKLSICGWKVLSAYLKSAVPYDGAVPGASIAVQTYGDFQNFNPHLHAIVSDGCFIDDDSFRMAPAFMLEDLEEAFQYEVLKMLKKEGKINDAVIENMLSWHHTGFHVYIGDRIYPDDKAGLGNLANYIIRACFSQERMIYIPAEESTDGIAKVVYTSKDRKSRKVFNALDWLAQLVTHIPNRYEQTVRYYGFYSNKSRGLRKKANADDNIPAIIPNELSSKEFRQNWARLIQKVYEFDPLICPKCQGPMRIISFIEEIEIIEIILRHLGLWDIHNHDPPQPDPVYISELIYDDSDSQVPAFDYWS</sequence>
<dbReference type="Proteomes" id="UP000192418">
    <property type="component" value="Unassembled WGS sequence"/>
</dbReference>
<dbReference type="PANTHER" id="PTHR37023:SF1">
    <property type="entry name" value="ISSOD25 TRANSPOSASE TNPA_ISSOD25"/>
    <property type="match status" value="1"/>
</dbReference>
<dbReference type="Pfam" id="PF14319">
    <property type="entry name" value="Zn_Tnp_IS91"/>
    <property type="match status" value="1"/>
</dbReference>
<organism evidence="3 4">
    <name type="scientific">Desulfocicer vacuolatum DSM 3385</name>
    <dbReference type="NCBI Taxonomy" id="1121400"/>
    <lineage>
        <taxon>Bacteria</taxon>
        <taxon>Pseudomonadati</taxon>
        <taxon>Thermodesulfobacteriota</taxon>
        <taxon>Desulfobacteria</taxon>
        <taxon>Desulfobacterales</taxon>
        <taxon>Desulfobacteraceae</taxon>
        <taxon>Desulfocicer</taxon>
    </lineage>
</organism>
<feature type="domain" description="Transposase IS801/IS1294" evidence="1">
    <location>
        <begin position="171"/>
        <end position="340"/>
    </location>
</feature>
<accession>A0A1W2CX46</accession>
<reference evidence="3 4" key="1">
    <citation type="submission" date="2017-04" db="EMBL/GenBank/DDBJ databases">
        <authorList>
            <person name="Afonso C.L."/>
            <person name="Miller P.J."/>
            <person name="Scott M.A."/>
            <person name="Spackman E."/>
            <person name="Goraichik I."/>
            <person name="Dimitrov K.M."/>
            <person name="Suarez D.L."/>
            <person name="Swayne D.E."/>
        </authorList>
    </citation>
    <scope>NUCLEOTIDE SEQUENCE [LARGE SCALE GENOMIC DNA]</scope>
    <source>
        <strain evidence="3 4">DSM 3385</strain>
    </source>
</reference>
<dbReference type="PANTHER" id="PTHR37023">
    <property type="entry name" value="TRANSPOSASE"/>
    <property type="match status" value="1"/>
</dbReference>
<gene>
    <name evidence="3" type="ORF">SAMN02746065_1143</name>
</gene>
<dbReference type="STRING" id="1121400.SAMN02746065_1143"/>
<dbReference type="GO" id="GO:0003677">
    <property type="term" value="F:DNA binding"/>
    <property type="evidence" value="ECO:0007669"/>
    <property type="project" value="InterPro"/>
</dbReference>
<keyword evidence="4" id="KW-1185">Reference proteome</keyword>
<dbReference type="GO" id="GO:0004803">
    <property type="term" value="F:transposase activity"/>
    <property type="evidence" value="ECO:0007669"/>
    <property type="project" value="InterPro"/>
</dbReference>
<evidence type="ECO:0000259" key="2">
    <source>
        <dbReference type="Pfam" id="PF14319"/>
    </source>
</evidence>
<evidence type="ECO:0000259" key="1">
    <source>
        <dbReference type="Pfam" id="PF04986"/>
    </source>
</evidence>
<name>A0A1W2CX46_9BACT</name>
<evidence type="ECO:0000313" key="4">
    <source>
        <dbReference type="Proteomes" id="UP000192418"/>
    </source>
</evidence>
<dbReference type="InterPro" id="IPR007069">
    <property type="entry name" value="Transposase_32"/>
</dbReference>
<dbReference type="Pfam" id="PF04986">
    <property type="entry name" value="Y2_Tnp"/>
    <property type="match status" value="1"/>
</dbReference>
<dbReference type="EMBL" id="FWXY01000014">
    <property type="protein sequence ID" value="SMC89462.1"/>
    <property type="molecule type" value="Genomic_DNA"/>
</dbReference>
<dbReference type="AlphaFoldDB" id="A0A1W2CX46"/>
<proteinExistence type="predicted"/>
<dbReference type="GO" id="GO:0006313">
    <property type="term" value="P:DNA transposition"/>
    <property type="evidence" value="ECO:0007669"/>
    <property type="project" value="InterPro"/>
</dbReference>
<protein>
    <submittedName>
        <fullName evidence="3">Putative transposase</fullName>
    </submittedName>
</protein>